<keyword evidence="2" id="KW-1185">Reference proteome</keyword>
<sequence length="307" mass="34635">MAYHFRKLKNTLRLFPSTKTIGFSTRLNEGDSHNLNTIPDGNVVTSSLGACNSFYGLLKNTKDVDFCSTESSPNLNISQSDSALANHFLPALISSSGNVLPVSYNDLAQILRLPPSPPHTCCDIQDLSSDVASVLKVIHPTSDDILAESEKRSPGLEDPKDRFWNDNSSHFEMDHVCKLFSGRQDYSILHKNVVLENNLFGDNKTAVGMLAYGIEILKLRLRIHARFSSTSVELQSVTMLEQSGVIRIHWRLRGLSQLQTLKFWRLFQRGNPVTKDDYEWLEAFSYFHIGKDGLVHKHRIDRVSLMS</sequence>
<dbReference type="Proteomes" id="UP000735302">
    <property type="component" value="Unassembled WGS sequence"/>
</dbReference>
<organism evidence="1 2">
    <name type="scientific">Plakobranchus ocellatus</name>
    <dbReference type="NCBI Taxonomy" id="259542"/>
    <lineage>
        <taxon>Eukaryota</taxon>
        <taxon>Metazoa</taxon>
        <taxon>Spiralia</taxon>
        <taxon>Lophotrochozoa</taxon>
        <taxon>Mollusca</taxon>
        <taxon>Gastropoda</taxon>
        <taxon>Heterobranchia</taxon>
        <taxon>Euthyneura</taxon>
        <taxon>Panpulmonata</taxon>
        <taxon>Sacoglossa</taxon>
        <taxon>Placobranchoidea</taxon>
        <taxon>Plakobranchidae</taxon>
        <taxon>Plakobranchus</taxon>
    </lineage>
</organism>
<gene>
    <name evidence="1" type="ORF">PoB_007219600</name>
</gene>
<name>A0AAV4DP90_9GAST</name>
<comment type="caution">
    <text evidence="1">The sequence shown here is derived from an EMBL/GenBank/DDBJ whole genome shotgun (WGS) entry which is preliminary data.</text>
</comment>
<dbReference type="PANTHER" id="PTHR31094:SF2">
    <property type="entry name" value="RIKEN CDNA 2310061I04 GENE"/>
    <property type="match status" value="1"/>
</dbReference>
<dbReference type="Pfam" id="PF10184">
    <property type="entry name" value="DUF2358"/>
    <property type="match status" value="1"/>
</dbReference>
<accession>A0AAV4DP90</accession>
<dbReference type="PANTHER" id="PTHR31094">
    <property type="entry name" value="RIKEN CDNA 2310061I04 GENE"/>
    <property type="match status" value="1"/>
</dbReference>
<dbReference type="AlphaFoldDB" id="A0AAV4DP90"/>
<reference evidence="1 2" key="1">
    <citation type="journal article" date="2021" name="Elife">
        <title>Chloroplast acquisition without the gene transfer in kleptoplastic sea slugs, Plakobranchus ocellatus.</title>
        <authorList>
            <person name="Maeda T."/>
            <person name="Takahashi S."/>
            <person name="Yoshida T."/>
            <person name="Shimamura S."/>
            <person name="Takaki Y."/>
            <person name="Nagai Y."/>
            <person name="Toyoda A."/>
            <person name="Suzuki Y."/>
            <person name="Arimoto A."/>
            <person name="Ishii H."/>
            <person name="Satoh N."/>
            <person name="Nishiyama T."/>
            <person name="Hasebe M."/>
            <person name="Maruyama T."/>
            <person name="Minagawa J."/>
            <person name="Obokata J."/>
            <person name="Shigenobu S."/>
        </authorList>
    </citation>
    <scope>NUCLEOTIDE SEQUENCE [LARGE SCALE GENOMIC DNA]</scope>
</reference>
<dbReference type="InterPro" id="IPR018790">
    <property type="entry name" value="DUF2358"/>
</dbReference>
<dbReference type="EMBL" id="BLXT01008064">
    <property type="protein sequence ID" value="GFO45691.1"/>
    <property type="molecule type" value="Genomic_DNA"/>
</dbReference>
<proteinExistence type="predicted"/>
<protein>
    <submittedName>
        <fullName evidence="1">C6orf136 protein</fullName>
    </submittedName>
</protein>
<evidence type="ECO:0000313" key="2">
    <source>
        <dbReference type="Proteomes" id="UP000735302"/>
    </source>
</evidence>
<evidence type="ECO:0000313" key="1">
    <source>
        <dbReference type="EMBL" id="GFO45691.1"/>
    </source>
</evidence>